<gene>
    <name evidence="1" type="ORF">C6P40_004306</name>
</gene>
<reference evidence="1" key="1">
    <citation type="submission" date="2020-11" db="EMBL/GenBank/DDBJ databases">
        <title>Kefir isolates.</title>
        <authorList>
            <person name="Marcisauskas S."/>
            <person name="Kim Y."/>
            <person name="Blasche S."/>
        </authorList>
    </citation>
    <scope>NUCLEOTIDE SEQUENCE</scope>
    <source>
        <strain evidence="1">Olga-1</strain>
    </source>
</reference>
<name>A0A9P6WGM7_9ASCO</name>
<keyword evidence="2" id="KW-1185">Reference proteome</keyword>
<dbReference type="EMBL" id="PUHW01000561">
    <property type="protein sequence ID" value="KAG0686369.1"/>
    <property type="molecule type" value="Genomic_DNA"/>
</dbReference>
<evidence type="ECO:0000313" key="1">
    <source>
        <dbReference type="EMBL" id="KAG0686369.1"/>
    </source>
</evidence>
<evidence type="ECO:0000313" key="2">
    <source>
        <dbReference type="Proteomes" id="UP000697127"/>
    </source>
</evidence>
<accession>A0A9P6WGM7</accession>
<proteinExistence type="predicted"/>
<dbReference type="AlphaFoldDB" id="A0A9P6WGM7"/>
<sequence>MLTTSNNESIHNTLKNYRHIRYVPTLIQLFIKRQQYFTSKCRPSIERRSASKLAYRLYLEMSTRQKVVFCKELQEYDKPHIKNIVEAMKGKGVTINSNMCGCTVRAKYCVPCVHMLYELEQECSNIVQQKENLINDIEKEFASDVSIGEEEEEEDMLLDGLDEQALEQKQSQERSIEFTRKVKELFETKLRSNL</sequence>
<dbReference type="Proteomes" id="UP000697127">
    <property type="component" value="Unassembled WGS sequence"/>
</dbReference>
<protein>
    <submittedName>
        <fullName evidence="1">Uncharacterized protein</fullName>
    </submittedName>
</protein>
<organism evidence="1 2">
    <name type="scientific">Pichia californica</name>
    <dbReference type="NCBI Taxonomy" id="460514"/>
    <lineage>
        <taxon>Eukaryota</taxon>
        <taxon>Fungi</taxon>
        <taxon>Dikarya</taxon>
        <taxon>Ascomycota</taxon>
        <taxon>Saccharomycotina</taxon>
        <taxon>Pichiomycetes</taxon>
        <taxon>Pichiales</taxon>
        <taxon>Pichiaceae</taxon>
        <taxon>Pichia</taxon>
    </lineage>
</organism>
<feature type="non-terminal residue" evidence="1">
    <location>
        <position position="194"/>
    </location>
</feature>
<comment type="caution">
    <text evidence="1">The sequence shown here is derived from an EMBL/GenBank/DDBJ whole genome shotgun (WGS) entry which is preliminary data.</text>
</comment>